<keyword evidence="1" id="KW-0238">DNA-binding</keyword>
<dbReference type="OrthoDB" id="6247875at2759"/>
<dbReference type="SUPFAM" id="SSF47095">
    <property type="entry name" value="HMG-box"/>
    <property type="match status" value="1"/>
</dbReference>
<dbReference type="EMBL" id="QKYT01000056">
    <property type="protein sequence ID" value="RIA95717.1"/>
    <property type="molecule type" value="Genomic_DNA"/>
</dbReference>
<dbReference type="GO" id="GO:0005634">
    <property type="term" value="C:nucleus"/>
    <property type="evidence" value="ECO:0007669"/>
    <property type="project" value="UniProtKB-UniRule"/>
</dbReference>
<dbReference type="AlphaFoldDB" id="A0A397TH36"/>
<organism evidence="3 4">
    <name type="scientific">Glomus cerebriforme</name>
    <dbReference type="NCBI Taxonomy" id="658196"/>
    <lineage>
        <taxon>Eukaryota</taxon>
        <taxon>Fungi</taxon>
        <taxon>Fungi incertae sedis</taxon>
        <taxon>Mucoromycota</taxon>
        <taxon>Glomeromycotina</taxon>
        <taxon>Glomeromycetes</taxon>
        <taxon>Glomerales</taxon>
        <taxon>Glomeraceae</taxon>
        <taxon>Glomus</taxon>
    </lineage>
</organism>
<evidence type="ECO:0000259" key="2">
    <source>
        <dbReference type="PROSITE" id="PS50118"/>
    </source>
</evidence>
<dbReference type="Gene3D" id="1.10.30.10">
    <property type="entry name" value="High mobility group box domain"/>
    <property type="match status" value="1"/>
</dbReference>
<dbReference type="InterPro" id="IPR009071">
    <property type="entry name" value="HMG_box_dom"/>
</dbReference>
<evidence type="ECO:0000313" key="4">
    <source>
        <dbReference type="Proteomes" id="UP000265703"/>
    </source>
</evidence>
<reference evidence="3 4" key="1">
    <citation type="submission" date="2018-06" db="EMBL/GenBank/DDBJ databases">
        <title>Comparative genomics reveals the genomic features of Rhizophagus irregularis, R. cerebriforme, R. diaphanum and Gigaspora rosea, and their symbiotic lifestyle signature.</title>
        <authorList>
            <person name="Morin E."/>
            <person name="San Clemente H."/>
            <person name="Chen E.C.H."/>
            <person name="De La Providencia I."/>
            <person name="Hainaut M."/>
            <person name="Kuo A."/>
            <person name="Kohler A."/>
            <person name="Murat C."/>
            <person name="Tang N."/>
            <person name="Roy S."/>
            <person name="Loubradou J."/>
            <person name="Henrissat B."/>
            <person name="Grigoriev I.V."/>
            <person name="Corradi N."/>
            <person name="Roux C."/>
            <person name="Martin F.M."/>
        </authorList>
    </citation>
    <scope>NUCLEOTIDE SEQUENCE [LARGE SCALE GENOMIC DNA]</scope>
    <source>
        <strain evidence="3 4">DAOM 227022</strain>
    </source>
</reference>
<comment type="caution">
    <text evidence="3">The sequence shown here is derived from an EMBL/GenBank/DDBJ whole genome shotgun (WGS) entry which is preliminary data.</text>
</comment>
<dbReference type="InterPro" id="IPR036910">
    <property type="entry name" value="HMG_box_dom_sf"/>
</dbReference>
<evidence type="ECO:0000256" key="1">
    <source>
        <dbReference type="PROSITE-ProRule" id="PRU00267"/>
    </source>
</evidence>
<dbReference type="PROSITE" id="PS50118">
    <property type="entry name" value="HMG_BOX_2"/>
    <property type="match status" value="1"/>
</dbReference>
<proteinExistence type="predicted"/>
<keyword evidence="4" id="KW-1185">Reference proteome</keyword>
<accession>A0A397TH36</accession>
<name>A0A397TH36_9GLOM</name>
<evidence type="ECO:0000313" key="3">
    <source>
        <dbReference type="EMBL" id="RIA95717.1"/>
    </source>
</evidence>
<dbReference type="Pfam" id="PF00505">
    <property type="entry name" value="HMG_box"/>
    <property type="match status" value="1"/>
</dbReference>
<gene>
    <name evidence="3" type="ORF">C1645_860711</name>
</gene>
<keyword evidence="1" id="KW-0539">Nucleus</keyword>
<feature type="domain" description="HMG box" evidence="2">
    <location>
        <begin position="43"/>
        <end position="110"/>
    </location>
</feature>
<protein>
    <recommendedName>
        <fullName evidence="2">HMG box domain-containing protein</fullName>
    </recommendedName>
</protein>
<feature type="DNA-binding region" description="HMG box" evidence="1">
    <location>
        <begin position="43"/>
        <end position="110"/>
    </location>
</feature>
<dbReference type="GO" id="GO:0003677">
    <property type="term" value="F:DNA binding"/>
    <property type="evidence" value="ECO:0007669"/>
    <property type="project" value="UniProtKB-UniRule"/>
</dbReference>
<dbReference type="Proteomes" id="UP000265703">
    <property type="component" value="Unassembled WGS sequence"/>
</dbReference>
<sequence length="177" mass="21211">MSTHNFSIDFLASSLLARLERKNIFPPKNTDPTVYLKNLTEKKQKPPNVFFIFRRNVQSESQKRGSFNMRVISKVASILWKNASLEEKADYRKLFERVYEIHFKRISSFTDIPQNATSEETSAEEYQVVYSYPSLYTDIYFSNSQFDNSYQLSDNMTIIPYYYYLYENQWFIEYYSI</sequence>